<evidence type="ECO:0000256" key="20">
    <source>
        <dbReference type="SAM" id="MobiDB-lite"/>
    </source>
</evidence>
<evidence type="ECO:0000256" key="1">
    <source>
        <dbReference type="ARBA" id="ARBA00000185"/>
    </source>
</evidence>
<dbReference type="GO" id="GO:0005524">
    <property type="term" value="F:ATP binding"/>
    <property type="evidence" value="ECO:0007669"/>
    <property type="project" value="UniProtKB-UniRule"/>
</dbReference>
<dbReference type="InterPro" id="IPR013506">
    <property type="entry name" value="Topo_IIA_bsu_dom2"/>
</dbReference>
<evidence type="ECO:0000256" key="6">
    <source>
        <dbReference type="ARBA" id="ARBA00011738"/>
    </source>
</evidence>
<dbReference type="FunFam" id="3.40.50.670:FF:000001">
    <property type="entry name" value="DNA topoisomerase 2"/>
    <property type="match status" value="1"/>
</dbReference>
<evidence type="ECO:0000256" key="19">
    <source>
        <dbReference type="RuleBase" id="RU362094"/>
    </source>
</evidence>
<evidence type="ECO:0000256" key="18">
    <source>
        <dbReference type="PROSITE-ProRule" id="PRU01384"/>
    </source>
</evidence>
<dbReference type="Gene3D" id="3.90.199.10">
    <property type="entry name" value="Topoisomerase II, domain 5"/>
    <property type="match status" value="1"/>
</dbReference>
<dbReference type="PROSITE" id="PS00177">
    <property type="entry name" value="TOPOISOMERASE_II"/>
    <property type="match status" value="1"/>
</dbReference>
<proteinExistence type="inferred from homology"/>
<keyword evidence="15 18" id="KW-0413">Isomerase</keyword>
<evidence type="ECO:0000256" key="3">
    <source>
        <dbReference type="ARBA" id="ARBA00001946"/>
    </source>
</evidence>
<keyword evidence="11 19" id="KW-0067">ATP-binding</keyword>
<keyword evidence="14 18" id="KW-0238">DNA-binding</keyword>
<dbReference type="GO" id="GO:0005634">
    <property type="term" value="C:nucleus"/>
    <property type="evidence" value="ECO:0007669"/>
    <property type="project" value="UniProtKB-SubCell"/>
</dbReference>
<dbReference type="FunFam" id="3.30.565.10:FF:000092">
    <property type="entry name" value="DNA topoisomerase 2"/>
    <property type="match status" value="1"/>
</dbReference>
<dbReference type="GO" id="GO:0000819">
    <property type="term" value="P:sister chromatid segregation"/>
    <property type="evidence" value="ECO:0007669"/>
    <property type="project" value="TreeGrafter"/>
</dbReference>
<dbReference type="InterPro" id="IPR031660">
    <property type="entry name" value="TOPRIM_C"/>
</dbReference>
<sequence length="1492" mass="167879">MSQKTKIQRVTGSEHVLLRPDMYVGSVSSAETFLWLYNPDQGLYYTKANIVPGLCKIFDEIIVNASDNKQRDSDRSAGHKMSYIKCDVDVVSGAISVENDGVEGLLHFDEKEKMYLPTLAFGILMTSSNYDDTEQRVTGGRNGYGAKLTNIFSTKFTVLLQENGRVFEQTWTDNMKNTQSPRIEDVKDKKKNFIRFSFTPDYMKFGMTSGLDRDHAAYMMRRAVDVAGCNIGLKLIINGEELKIANFEQYARMVYRSINPEITQFYEASRGDAAQVGANDSDSEPDLKSAATKAKPKAKRTKKAVETNSLLVPIDELSKPSDWTSDYLKVISVNKFWDIGLGYTDSGELVQVSFVNSINTTDGGTHVDAILDLIMSQLNDILIKSFQQDAKNAKKLTRQQLKSCLVLFIRSLVVNPSFDSQTKISLKTDKAALLRSLGSTQAELTNLATQLVKRIQDVRPLWNALRQASYNQAAKLLTKTDGSKTSQLLGIPKLDDAIAAGTRESSKCTLILTEGDSAKALAVDGISSIEDGKKYYGVFPLRGKVINVRNESIDKVSNNAEITNLKKILGLKQGMDYSTQEARNTLRYGHVMIMTDQDPDGSHIKGLLINLFDTYWNGLARSNKFLDFFITPIVRCTQARNMKTFYTIPEYKKWTQTVTDLPKWNINYYKGLGSSNTTDAKQYFQQIANNRKTLIYNPESASKLKLAFDKKLADDRKTWISGTDPDTYLDLSPTKIDITAFVDKELVLYDIESNQRAIPSLMDGLKPGQRKVLYACFKRNLKSKLKVSQLSGYVSDKAAYHHGEASLNGTIVNMAQSFTGSNNIALLYPAGIFGSRARGGKDSSAPRYISTYLDPLARYLFPEPDDAIMQYKEDDGKVIEPFYYAPILPMVLINGSDGIGTGFSTTIPQFDPLDMLHSIRLRIYGKTTRNEKRNLKPFSNGWKGTMTHEYDKSGKFVRWRMTGCFSVVDLKTIQITDLPIGVWTESYREEIETWIKGNEEAGAVKKPAAKVASTAKGKPKLKGAPSAVKEKATTKDQLYDSVTGYYKGIHPALMKVIDMSDNNTVNIIVTLSDECARYLIGTSDADIKSCNTVGTARYDNIVKGFKLDGSIRPSNMWLYNERNMLCLYHTPFKIIDAFYTKRLALYGVRRNNQLIDMDDKSLMLNEKARFIKLIIEDKLNIKNVPRDSVTEILWNKYQFHPSRKHRIILLSHRNLINKKQTLRVDDDSERPEEEDDADQRDLEKHLEATVKDLVGAQFFNAINSWNGFTVQDRNECYEYLLRMPISTMTKESYKNLQSSAELIKAEAEKLRNTTVENIWLRDLAAFEAAYEVDRHMEQTKSAETRRLTVTETMIQGKLKEAEQKYTAMPSRTGDSDNEIEYSTTRDDQGLKIKGEPKPKKERVLKTTPASKADAKRPGEGSETASVEPTRKKPTAASADTKKASAKRGKKAESSFTKSETSATELGSSVLGEDYSYLEYSYDEENGSEDDDL</sequence>
<evidence type="ECO:0000256" key="2">
    <source>
        <dbReference type="ARBA" id="ARBA00001913"/>
    </source>
</evidence>
<protein>
    <recommendedName>
        <fullName evidence="8 19">DNA topoisomerase 2</fullName>
        <ecNumber evidence="7 19">5.6.2.2</ecNumber>
    </recommendedName>
</protein>
<dbReference type="GO" id="GO:0003918">
    <property type="term" value="F:DNA topoisomerase type II (double strand cut, ATP-hydrolyzing) activity"/>
    <property type="evidence" value="ECO:0007669"/>
    <property type="project" value="UniProtKB-UniRule"/>
</dbReference>
<comment type="caution">
    <text evidence="23">The sequence shown here is derived from an EMBL/GenBank/DDBJ whole genome shotgun (WGS) entry which is preliminary data.</text>
</comment>
<evidence type="ECO:0000256" key="17">
    <source>
        <dbReference type="ARBA" id="ARBA00053943"/>
    </source>
</evidence>
<dbReference type="GO" id="GO:0000712">
    <property type="term" value="P:resolution of meiotic recombination intermediates"/>
    <property type="evidence" value="ECO:0007669"/>
    <property type="project" value="TreeGrafter"/>
</dbReference>
<dbReference type="Gene3D" id="1.10.268.10">
    <property type="entry name" value="Topoisomerase, domain 3"/>
    <property type="match status" value="1"/>
</dbReference>
<evidence type="ECO:0000256" key="7">
    <source>
        <dbReference type="ARBA" id="ARBA00012895"/>
    </source>
</evidence>
<dbReference type="SMART" id="SM00434">
    <property type="entry name" value="TOP4c"/>
    <property type="match status" value="1"/>
</dbReference>
<evidence type="ECO:0000256" key="10">
    <source>
        <dbReference type="ARBA" id="ARBA00022741"/>
    </source>
</evidence>
<comment type="similarity">
    <text evidence="5 19">Belongs to the type II topoisomerase family.</text>
</comment>
<dbReference type="InterPro" id="IPR001241">
    <property type="entry name" value="Topo_IIA"/>
</dbReference>
<comment type="cofactor">
    <cofactor evidence="2">
        <name>Ca(2+)</name>
        <dbReference type="ChEBI" id="CHEBI:29108"/>
    </cofactor>
</comment>
<dbReference type="EC" id="5.6.2.2" evidence="7 19"/>
<dbReference type="InterPro" id="IPR018522">
    <property type="entry name" value="TopoIIA_CS"/>
</dbReference>
<dbReference type="FunFam" id="3.90.199.10:FF:000002">
    <property type="entry name" value="DNA topoisomerase 2"/>
    <property type="match status" value="1"/>
</dbReference>
<name>A0A132NVY7_GIAIN</name>
<dbReference type="InterPro" id="IPR013760">
    <property type="entry name" value="Topo_IIA-like_dom_sf"/>
</dbReference>
<dbReference type="Gene3D" id="3.40.50.670">
    <property type="match status" value="1"/>
</dbReference>
<dbReference type="EMBL" id="JXTI01000039">
    <property type="protein sequence ID" value="KWX14240.1"/>
    <property type="molecule type" value="Genomic_DNA"/>
</dbReference>
<dbReference type="InterPro" id="IPR050634">
    <property type="entry name" value="DNA_Topoisomerase_II"/>
</dbReference>
<feature type="region of interest" description="Disordered" evidence="20">
    <location>
        <begin position="1360"/>
        <end position="1492"/>
    </location>
</feature>
<dbReference type="GO" id="GO:0046872">
    <property type="term" value="F:metal ion binding"/>
    <property type="evidence" value="ECO:0007669"/>
    <property type="project" value="UniProtKB-KW"/>
</dbReference>
<organism evidence="23 24">
    <name type="scientific">Giardia duodenalis assemblage B</name>
    <dbReference type="NCBI Taxonomy" id="1394984"/>
    <lineage>
        <taxon>Eukaryota</taxon>
        <taxon>Metamonada</taxon>
        <taxon>Diplomonadida</taxon>
        <taxon>Hexamitidae</taxon>
        <taxon>Giardiinae</taxon>
        <taxon>Giardia</taxon>
    </lineage>
</organism>
<dbReference type="GO" id="GO:0003677">
    <property type="term" value="F:DNA binding"/>
    <property type="evidence" value="ECO:0007669"/>
    <property type="project" value="UniProtKB-UniRule"/>
</dbReference>
<dbReference type="Pfam" id="PF16898">
    <property type="entry name" value="TOPRIM_C"/>
    <property type="match status" value="1"/>
</dbReference>
<keyword evidence="9" id="KW-0479">Metal-binding</keyword>
<feature type="compositionally biased region" description="Polar residues" evidence="20">
    <location>
        <begin position="1453"/>
        <end position="1466"/>
    </location>
</feature>
<dbReference type="Proteomes" id="UP000070089">
    <property type="component" value="Unassembled WGS sequence"/>
</dbReference>
<comment type="cofactor">
    <cofactor evidence="3">
        <name>Mg(2+)</name>
        <dbReference type="ChEBI" id="CHEBI:18420"/>
    </cofactor>
</comment>
<evidence type="ECO:0000256" key="11">
    <source>
        <dbReference type="ARBA" id="ARBA00022840"/>
    </source>
</evidence>
<keyword evidence="10 19" id="KW-0547">Nucleotide-binding</keyword>
<evidence type="ECO:0000259" key="21">
    <source>
        <dbReference type="PROSITE" id="PS50880"/>
    </source>
</evidence>
<feature type="region of interest" description="Disordered" evidence="20">
    <location>
        <begin position="275"/>
        <end position="301"/>
    </location>
</feature>
<dbReference type="Gene3D" id="3.30.230.10">
    <property type="match status" value="1"/>
</dbReference>
<dbReference type="GO" id="GO:0006265">
    <property type="term" value="P:DNA topological change"/>
    <property type="evidence" value="ECO:0007669"/>
    <property type="project" value="UniProtKB-UniRule"/>
</dbReference>
<dbReference type="Pfam" id="PF00204">
    <property type="entry name" value="DNA_gyraseB"/>
    <property type="match status" value="1"/>
</dbReference>
<reference evidence="23 24" key="1">
    <citation type="journal article" date="2015" name="Mol. Biochem. Parasitol.">
        <title>Identification of polymorphic genes for use in assemblage B genotyping assays through comparative genomics of multiple assemblage B Giardia duodenalis isolates.</title>
        <authorList>
            <person name="Wielinga C."/>
            <person name="Thompson R.C."/>
            <person name="Monis P."/>
            <person name="Ryan U."/>
        </authorList>
    </citation>
    <scope>NUCLEOTIDE SEQUENCE [LARGE SCALE GENOMIC DNA]</scope>
    <source>
        <strain evidence="23 24">BAH15c1</strain>
    </source>
</reference>
<dbReference type="PRINTS" id="PR00418">
    <property type="entry name" value="TPI2FAMILY"/>
</dbReference>
<dbReference type="Gene3D" id="3.30.1490.30">
    <property type="match status" value="1"/>
</dbReference>
<dbReference type="SUPFAM" id="SSF54211">
    <property type="entry name" value="Ribosomal protein S5 domain 2-like"/>
    <property type="match status" value="1"/>
</dbReference>
<dbReference type="Pfam" id="PF01751">
    <property type="entry name" value="Toprim"/>
    <property type="match status" value="1"/>
</dbReference>
<evidence type="ECO:0000256" key="13">
    <source>
        <dbReference type="ARBA" id="ARBA00023029"/>
    </source>
</evidence>
<evidence type="ECO:0000256" key="9">
    <source>
        <dbReference type="ARBA" id="ARBA00022723"/>
    </source>
</evidence>
<evidence type="ECO:0000259" key="22">
    <source>
        <dbReference type="PROSITE" id="PS52040"/>
    </source>
</evidence>
<dbReference type="InterPro" id="IPR006171">
    <property type="entry name" value="TOPRIM_dom"/>
</dbReference>
<dbReference type="SMART" id="SM00433">
    <property type="entry name" value="TOP2c"/>
    <property type="match status" value="1"/>
</dbReference>
<evidence type="ECO:0000313" key="23">
    <source>
        <dbReference type="EMBL" id="KWX14240.1"/>
    </source>
</evidence>
<dbReference type="InterPro" id="IPR013759">
    <property type="entry name" value="Topo_IIA_B_C"/>
</dbReference>
<dbReference type="InterPro" id="IPR014721">
    <property type="entry name" value="Ribsml_uS5_D2-typ_fold_subgr"/>
</dbReference>
<feature type="compositionally biased region" description="Basic and acidic residues" evidence="20">
    <location>
        <begin position="1383"/>
        <end position="1404"/>
    </location>
</feature>
<dbReference type="PROSITE" id="PS50880">
    <property type="entry name" value="TOPRIM"/>
    <property type="match status" value="1"/>
</dbReference>
<dbReference type="OrthoDB" id="276498at2759"/>
<feature type="active site" description="O-(5'-phospho-DNA)-tyrosine intermediate" evidence="18">
    <location>
        <position position="848"/>
    </location>
</feature>
<dbReference type="InterPro" id="IPR013758">
    <property type="entry name" value="Topo_IIA_A/C_ab"/>
</dbReference>
<keyword evidence="13 18" id="KW-0799">Topoisomerase</keyword>
<dbReference type="SUPFAM" id="SSF55874">
    <property type="entry name" value="ATPase domain of HSP90 chaperone/DNA topoisomerase II/histidine kinase"/>
    <property type="match status" value="1"/>
</dbReference>
<evidence type="ECO:0000256" key="15">
    <source>
        <dbReference type="ARBA" id="ARBA00023235"/>
    </source>
</evidence>
<dbReference type="Gene3D" id="3.30.565.10">
    <property type="entry name" value="Histidine kinase-like ATPase, C-terminal domain"/>
    <property type="match status" value="1"/>
</dbReference>
<dbReference type="PANTHER" id="PTHR10169">
    <property type="entry name" value="DNA TOPOISOMERASE/GYRASE"/>
    <property type="match status" value="1"/>
</dbReference>
<feature type="domain" description="Toprim" evidence="21">
    <location>
        <begin position="508"/>
        <end position="627"/>
    </location>
</feature>
<dbReference type="InterPro" id="IPR020568">
    <property type="entry name" value="Ribosomal_Su5_D2-typ_SF"/>
</dbReference>
<evidence type="ECO:0000256" key="12">
    <source>
        <dbReference type="ARBA" id="ARBA00022842"/>
    </source>
</evidence>
<accession>A0A132NVY7</accession>
<dbReference type="CDD" id="cd03481">
    <property type="entry name" value="TopoIIA_Trans_ScTopoIIA"/>
    <property type="match status" value="1"/>
</dbReference>
<comment type="subunit">
    <text evidence="6 19">Homodimer.</text>
</comment>
<keyword evidence="16" id="KW-0539">Nucleus</keyword>
<comment type="function">
    <text evidence="17 19">Control of topological states of DNA by transient breakage and subsequent rejoining of DNA strands. Topoisomerase II makes double-strand breaks.</text>
</comment>
<evidence type="ECO:0000256" key="14">
    <source>
        <dbReference type="ARBA" id="ARBA00023125"/>
    </source>
</evidence>
<comment type="subcellular location">
    <subcellularLocation>
        <location evidence="4">Nucleus</location>
    </subcellularLocation>
</comment>
<dbReference type="SUPFAM" id="SSF56719">
    <property type="entry name" value="Type II DNA topoisomerase"/>
    <property type="match status" value="1"/>
</dbReference>
<evidence type="ECO:0000256" key="8">
    <source>
        <dbReference type="ARBA" id="ARBA00019635"/>
    </source>
</evidence>
<dbReference type="InterPro" id="IPR001154">
    <property type="entry name" value="TopoII_euk"/>
</dbReference>
<evidence type="ECO:0000313" key="24">
    <source>
        <dbReference type="Proteomes" id="UP000070089"/>
    </source>
</evidence>
<gene>
    <name evidence="23" type="ORF">QR46_1740</name>
</gene>
<feature type="domain" description="Topo IIA-type catalytic" evidence="22">
    <location>
        <begin position="758"/>
        <end position="1323"/>
    </location>
</feature>
<evidence type="ECO:0000256" key="16">
    <source>
        <dbReference type="ARBA" id="ARBA00023242"/>
    </source>
</evidence>
<evidence type="ECO:0000256" key="5">
    <source>
        <dbReference type="ARBA" id="ARBA00011080"/>
    </source>
</evidence>
<dbReference type="PROSITE" id="PS52040">
    <property type="entry name" value="TOPO_IIA"/>
    <property type="match status" value="1"/>
</dbReference>
<dbReference type="InterPro" id="IPR013757">
    <property type="entry name" value="Topo_IIA_A_a_sf"/>
</dbReference>
<comment type="catalytic activity">
    <reaction evidence="1 18 19">
        <text>ATP-dependent breakage, passage and rejoining of double-stranded DNA.</text>
        <dbReference type="EC" id="5.6.2.2"/>
    </reaction>
</comment>
<dbReference type="Pfam" id="PF00521">
    <property type="entry name" value="DNA_topoisoIV"/>
    <property type="match status" value="2"/>
</dbReference>
<dbReference type="Gene3D" id="3.30.1360.40">
    <property type="match status" value="1"/>
</dbReference>
<dbReference type="InterPro" id="IPR002205">
    <property type="entry name" value="Topo_IIA_dom_A"/>
</dbReference>
<feature type="compositionally biased region" description="Acidic residues" evidence="20">
    <location>
        <begin position="1480"/>
        <end position="1492"/>
    </location>
</feature>
<dbReference type="InterPro" id="IPR034157">
    <property type="entry name" value="TOPRIM_TopoII"/>
</dbReference>
<evidence type="ECO:0000256" key="4">
    <source>
        <dbReference type="ARBA" id="ARBA00004123"/>
    </source>
</evidence>
<dbReference type="CDD" id="cd03365">
    <property type="entry name" value="TOPRIM_TopoIIA"/>
    <property type="match status" value="1"/>
</dbReference>
<dbReference type="InterPro" id="IPR036890">
    <property type="entry name" value="HATPase_C_sf"/>
</dbReference>
<keyword evidence="12" id="KW-0460">Magnesium</keyword>
<dbReference type="PANTHER" id="PTHR10169:SF38">
    <property type="entry name" value="DNA TOPOISOMERASE 2"/>
    <property type="match status" value="1"/>
</dbReference>
<dbReference type="VEuPathDB" id="GiardiaDB:QR46_1740"/>
<dbReference type="PRINTS" id="PR01158">
    <property type="entry name" value="TOPISMRASEII"/>
</dbReference>